<proteinExistence type="predicted"/>
<name>A0A3P7LYH2_DIBLA</name>
<evidence type="ECO:0000313" key="2">
    <source>
        <dbReference type="Proteomes" id="UP000281553"/>
    </source>
</evidence>
<dbReference type="EMBL" id="UYRU01050942">
    <property type="protein sequence ID" value="VDN11201.1"/>
    <property type="molecule type" value="Genomic_DNA"/>
</dbReference>
<accession>A0A3P7LYH2</accession>
<keyword evidence="2" id="KW-1185">Reference proteome</keyword>
<dbReference type="Proteomes" id="UP000281553">
    <property type="component" value="Unassembled WGS sequence"/>
</dbReference>
<sequence length="148" mass="17229">MEEVLEQVLLNYRVTPNGVFPAKALMQRKLRTPFDIIRPLSSAGVVNEPAHPTSMEGQFNRRHSAKLRLFHPSQMVLAKECRNNRAKWTLERVHWKCGDVVYQIRVGSYIWVRHANQLKHTECTDLPHPSPNLSLELLLDRFDLPKPR</sequence>
<protein>
    <recommendedName>
        <fullName evidence="3">Integrase zinc-binding domain-containing protein</fullName>
    </recommendedName>
</protein>
<evidence type="ECO:0008006" key="3">
    <source>
        <dbReference type="Google" id="ProtNLM"/>
    </source>
</evidence>
<organism evidence="1 2">
    <name type="scientific">Dibothriocephalus latus</name>
    <name type="common">Fish tapeworm</name>
    <name type="synonym">Diphyllobothrium latum</name>
    <dbReference type="NCBI Taxonomy" id="60516"/>
    <lineage>
        <taxon>Eukaryota</taxon>
        <taxon>Metazoa</taxon>
        <taxon>Spiralia</taxon>
        <taxon>Lophotrochozoa</taxon>
        <taxon>Platyhelminthes</taxon>
        <taxon>Cestoda</taxon>
        <taxon>Eucestoda</taxon>
        <taxon>Diphyllobothriidea</taxon>
        <taxon>Diphyllobothriidae</taxon>
        <taxon>Dibothriocephalus</taxon>
    </lineage>
</organism>
<dbReference type="OrthoDB" id="7758825at2759"/>
<reference evidence="1 2" key="1">
    <citation type="submission" date="2018-11" db="EMBL/GenBank/DDBJ databases">
        <authorList>
            <consortium name="Pathogen Informatics"/>
        </authorList>
    </citation>
    <scope>NUCLEOTIDE SEQUENCE [LARGE SCALE GENOMIC DNA]</scope>
</reference>
<gene>
    <name evidence="1" type="ORF">DILT_LOCUS7032</name>
</gene>
<evidence type="ECO:0000313" key="1">
    <source>
        <dbReference type="EMBL" id="VDN11201.1"/>
    </source>
</evidence>
<dbReference type="AlphaFoldDB" id="A0A3P7LYH2"/>